<keyword evidence="2 5" id="KW-0378">Hydrolase</keyword>
<dbReference type="PROSITE" id="PS51635">
    <property type="entry name" value="PNPLA"/>
    <property type="match status" value="1"/>
</dbReference>
<evidence type="ECO:0000313" key="7">
    <source>
        <dbReference type="EMBL" id="HAV92912.1"/>
    </source>
</evidence>
<dbReference type="PROSITE" id="PS01237">
    <property type="entry name" value="UPF0028"/>
    <property type="match status" value="1"/>
</dbReference>
<sequence length="745" mass="84562">MRKTVLIIIFFMLSMQIYSQEKIGLVLGGGAARGLAHIGVLKAIEEFHIPVDVVGGTSMGAIIGGLWSSGFTAAEIESIFLSSEMMNWFTETSIKEKLPIYYSINSYQTLIDLNVENNKLIMPEGTFDDKIINFGLYAFFAEIDNAINGDFRKLWKPFLCTATDINMDRPMIIVKGRLENSIRASMSLPVIFKPAKINGRALFDGGMVDNIPAHAVKDSLGADFIISVDVANNRRTSEKRHFNLMDVTFTLIDLLTANTSKDTLEPMGYYVRPEVGNYNGYEFNKVQELIDLGYKAMKEAAPKILEKLKRTEDYPSYRKDLIDNFIVFEGRIIGEIEIKTQNALTKNTILNAIEMKPGSIFSYDKLRTGFYRLYAMGIFSSITPEITYDKNNKTLKIIINAEAINYNIISIGAFTDSKAGINIYAKYEKNNIFNYGGMFNVYGFAGNFIKGASLNLFFPSLGHTNTIAGIYSNYHIYKYFGVWTNTFDYHYNFHTTILFGNNYGAKSVFSLFWGSRYKKIAEDDLLKTSFGLYYVENTLNSVGENKSGIRRSFMLGINVPVHSFVFNEISTYSDIFSLNNFQQSYFKGTGNFLNSIKVYDKLNVSLFSSAGLITQMYKNQIFNTGVSVDYPMMRPTFEFKYLFDRALTGRYFVSAGMSERFYVNDNIFIRNETEAYAFMNQMKNDFSPSFIAGTRLSLGISTILGLFEMGGGYFKSRTDTLDRSFFTYSIYLGNPIEKFDILDTY</sequence>
<dbReference type="GO" id="GO:0004622">
    <property type="term" value="F:phosphatidylcholine lysophospholipase activity"/>
    <property type="evidence" value="ECO:0007669"/>
    <property type="project" value="InterPro"/>
</dbReference>
<dbReference type="Gene3D" id="3.10.20.310">
    <property type="entry name" value="membrane protein fhac"/>
    <property type="match status" value="1"/>
</dbReference>
<evidence type="ECO:0000313" key="8">
    <source>
        <dbReference type="Proteomes" id="UP000264062"/>
    </source>
</evidence>
<dbReference type="GO" id="GO:0016042">
    <property type="term" value="P:lipid catabolic process"/>
    <property type="evidence" value="ECO:0007669"/>
    <property type="project" value="UniProtKB-UniRule"/>
</dbReference>
<comment type="similarity">
    <text evidence="1">Belongs to the NTE family.</text>
</comment>
<dbReference type="PANTHER" id="PTHR14226:SF29">
    <property type="entry name" value="NEUROPATHY TARGET ESTERASE SWS"/>
    <property type="match status" value="1"/>
</dbReference>
<dbReference type="Pfam" id="PF01734">
    <property type="entry name" value="Patatin"/>
    <property type="match status" value="1"/>
</dbReference>
<gene>
    <name evidence="7" type="ORF">DCW38_07025</name>
</gene>
<feature type="active site" description="Nucleophile" evidence="5">
    <location>
        <position position="58"/>
    </location>
</feature>
<keyword evidence="3 5" id="KW-0442">Lipid degradation</keyword>
<evidence type="ECO:0000259" key="6">
    <source>
        <dbReference type="PROSITE" id="PS51635"/>
    </source>
</evidence>
<dbReference type="CDD" id="cd07205">
    <property type="entry name" value="Pat_PNPLA6_PNPLA7_NTE1_like"/>
    <property type="match status" value="1"/>
</dbReference>
<dbReference type="InterPro" id="IPR016035">
    <property type="entry name" value="Acyl_Trfase/lysoPLipase"/>
</dbReference>
<reference evidence="7 8" key="1">
    <citation type="journal article" date="2018" name="Nat. Biotechnol.">
        <title>A standardized bacterial taxonomy based on genome phylogeny substantially revises the tree of life.</title>
        <authorList>
            <person name="Parks D.H."/>
            <person name="Chuvochina M."/>
            <person name="Waite D.W."/>
            <person name="Rinke C."/>
            <person name="Skarshewski A."/>
            <person name="Chaumeil P.A."/>
            <person name="Hugenholtz P."/>
        </authorList>
    </citation>
    <scope>NUCLEOTIDE SEQUENCE [LARGE SCALE GENOMIC DNA]</scope>
    <source>
        <strain evidence="7">UBA9956</strain>
    </source>
</reference>
<organism evidence="7 8">
    <name type="scientific">candidate division WOR-3 bacterium</name>
    <dbReference type="NCBI Taxonomy" id="2052148"/>
    <lineage>
        <taxon>Bacteria</taxon>
        <taxon>Bacteria division WOR-3</taxon>
    </lineage>
</organism>
<dbReference type="GO" id="GO:0046470">
    <property type="term" value="P:phosphatidylcholine metabolic process"/>
    <property type="evidence" value="ECO:0007669"/>
    <property type="project" value="InterPro"/>
</dbReference>
<dbReference type="Gene3D" id="3.40.1090.10">
    <property type="entry name" value="Cytosolic phospholipase A2 catalytic domain"/>
    <property type="match status" value="2"/>
</dbReference>
<feature type="active site" description="Proton acceptor" evidence="5">
    <location>
        <position position="204"/>
    </location>
</feature>
<feature type="short sequence motif" description="GXSXG" evidence="5">
    <location>
        <begin position="56"/>
        <end position="60"/>
    </location>
</feature>
<dbReference type="Proteomes" id="UP000264062">
    <property type="component" value="Unassembled WGS sequence"/>
</dbReference>
<evidence type="ECO:0000256" key="4">
    <source>
        <dbReference type="ARBA" id="ARBA00023098"/>
    </source>
</evidence>
<protein>
    <recommendedName>
        <fullName evidence="6">PNPLA domain-containing protein</fullName>
    </recommendedName>
</protein>
<feature type="domain" description="PNPLA" evidence="6">
    <location>
        <begin position="25"/>
        <end position="217"/>
    </location>
</feature>
<dbReference type="PANTHER" id="PTHR14226">
    <property type="entry name" value="NEUROPATHY TARGET ESTERASE/SWISS CHEESE D.MELANOGASTER"/>
    <property type="match status" value="1"/>
</dbReference>
<dbReference type="SUPFAM" id="SSF52151">
    <property type="entry name" value="FabD/lysophospholipase-like"/>
    <property type="match status" value="1"/>
</dbReference>
<evidence type="ECO:0000256" key="1">
    <source>
        <dbReference type="ARBA" id="ARBA00006636"/>
    </source>
</evidence>
<comment type="caution">
    <text evidence="5">Lacks conserved residue(s) required for the propagation of feature annotation.</text>
</comment>
<accession>A0A350HBJ6</accession>
<dbReference type="EMBL" id="DMZY01000205">
    <property type="protein sequence ID" value="HAV92912.1"/>
    <property type="molecule type" value="Genomic_DNA"/>
</dbReference>
<evidence type="ECO:0000256" key="5">
    <source>
        <dbReference type="PROSITE-ProRule" id="PRU01161"/>
    </source>
</evidence>
<dbReference type="InterPro" id="IPR002641">
    <property type="entry name" value="PNPLA_dom"/>
</dbReference>
<dbReference type="AlphaFoldDB" id="A0A350HBJ6"/>
<dbReference type="GO" id="GO:0019867">
    <property type="term" value="C:outer membrane"/>
    <property type="evidence" value="ECO:0007669"/>
    <property type="project" value="InterPro"/>
</dbReference>
<dbReference type="Pfam" id="PF07244">
    <property type="entry name" value="POTRA"/>
    <property type="match status" value="1"/>
</dbReference>
<name>A0A350HBJ6_UNCW3</name>
<evidence type="ECO:0000256" key="2">
    <source>
        <dbReference type="ARBA" id="ARBA00022801"/>
    </source>
</evidence>
<feature type="short sequence motif" description="DGA/G" evidence="5">
    <location>
        <begin position="204"/>
        <end position="206"/>
    </location>
</feature>
<dbReference type="InterPro" id="IPR001423">
    <property type="entry name" value="LysoPLipase_patatin_CS"/>
</dbReference>
<evidence type="ECO:0000256" key="3">
    <source>
        <dbReference type="ARBA" id="ARBA00022963"/>
    </source>
</evidence>
<keyword evidence="4 5" id="KW-0443">Lipid metabolism</keyword>
<comment type="caution">
    <text evidence="7">The sequence shown here is derived from an EMBL/GenBank/DDBJ whole genome shotgun (WGS) entry which is preliminary data.</text>
</comment>
<dbReference type="InterPro" id="IPR010827">
    <property type="entry name" value="BamA/TamA_POTRA"/>
</dbReference>
<proteinExistence type="inferred from homology"/>
<dbReference type="InterPro" id="IPR050301">
    <property type="entry name" value="NTE"/>
</dbReference>